<evidence type="ECO:0000259" key="5">
    <source>
        <dbReference type="Pfam" id="PF00171"/>
    </source>
</evidence>
<dbReference type="SUPFAM" id="SSF53720">
    <property type="entry name" value="ALDH-like"/>
    <property type="match status" value="1"/>
</dbReference>
<feature type="domain" description="Aldehyde dehydrogenase" evidence="5">
    <location>
        <begin position="28"/>
        <end position="486"/>
    </location>
</feature>
<keyword evidence="7" id="KW-1185">Reference proteome</keyword>
<dbReference type="InterPro" id="IPR015590">
    <property type="entry name" value="Aldehyde_DH_dom"/>
</dbReference>
<dbReference type="FunFam" id="3.40.309.10:FF:000012">
    <property type="entry name" value="Betaine aldehyde dehydrogenase"/>
    <property type="match status" value="1"/>
</dbReference>
<dbReference type="RefSeq" id="WP_069696431.1">
    <property type="nucleotide sequence ID" value="NZ_CP043010.1"/>
</dbReference>
<dbReference type="InterPro" id="IPR016162">
    <property type="entry name" value="Ald_DH_N"/>
</dbReference>
<reference evidence="6" key="1">
    <citation type="submission" date="2022-07" db="EMBL/GenBank/DDBJ databases">
        <authorList>
            <person name="Wu T."/>
        </authorList>
    </citation>
    <scope>NUCLEOTIDE SEQUENCE</scope>
    <source>
        <strain evidence="6">SD-1</strain>
    </source>
</reference>
<dbReference type="GO" id="GO:0016620">
    <property type="term" value="F:oxidoreductase activity, acting on the aldehyde or oxo group of donors, NAD or NADP as acceptor"/>
    <property type="evidence" value="ECO:0007669"/>
    <property type="project" value="InterPro"/>
</dbReference>
<accession>A0AAX3EML2</accession>
<evidence type="ECO:0000256" key="2">
    <source>
        <dbReference type="ARBA" id="ARBA00023002"/>
    </source>
</evidence>
<protein>
    <submittedName>
        <fullName evidence="6">Aldehyde dehydrogenase family protein</fullName>
    </submittedName>
</protein>
<proteinExistence type="inferred from homology"/>
<dbReference type="CDD" id="cd07118">
    <property type="entry name" value="ALDH_SNDH"/>
    <property type="match status" value="1"/>
</dbReference>
<evidence type="ECO:0000256" key="3">
    <source>
        <dbReference type="PROSITE-ProRule" id="PRU10007"/>
    </source>
</evidence>
<dbReference type="InterPro" id="IPR016161">
    <property type="entry name" value="Ald_DH/histidinol_DH"/>
</dbReference>
<dbReference type="InterPro" id="IPR029510">
    <property type="entry name" value="Ald_DH_CS_GLU"/>
</dbReference>
<keyword evidence="2 4" id="KW-0560">Oxidoreductase</keyword>
<dbReference type="FunFam" id="3.40.605.10:FF:000007">
    <property type="entry name" value="NAD/NADP-dependent betaine aldehyde dehydrogenase"/>
    <property type="match status" value="1"/>
</dbReference>
<name>A0AAX3EML2_PAEUR</name>
<dbReference type="PANTHER" id="PTHR11699">
    <property type="entry name" value="ALDEHYDE DEHYDROGENASE-RELATED"/>
    <property type="match status" value="1"/>
</dbReference>
<comment type="similarity">
    <text evidence="1 4">Belongs to the aldehyde dehydrogenase family.</text>
</comment>
<dbReference type="EMBL" id="CP101185">
    <property type="protein sequence ID" value="UYV99381.1"/>
    <property type="molecule type" value="Genomic_DNA"/>
</dbReference>
<dbReference type="Pfam" id="PF00171">
    <property type="entry name" value="Aldedh"/>
    <property type="match status" value="1"/>
</dbReference>
<dbReference type="PROSITE" id="PS00687">
    <property type="entry name" value="ALDEHYDE_DEHYDR_GLU"/>
    <property type="match status" value="1"/>
</dbReference>
<dbReference type="AlphaFoldDB" id="A0AAX3EML2"/>
<feature type="active site" evidence="3">
    <location>
        <position position="260"/>
    </location>
</feature>
<evidence type="ECO:0000256" key="1">
    <source>
        <dbReference type="ARBA" id="ARBA00009986"/>
    </source>
</evidence>
<evidence type="ECO:0000256" key="4">
    <source>
        <dbReference type="RuleBase" id="RU003345"/>
    </source>
</evidence>
<evidence type="ECO:0000313" key="6">
    <source>
        <dbReference type="EMBL" id="UYV99381.1"/>
    </source>
</evidence>
<gene>
    <name evidence="6" type="ORF">NL394_09370</name>
</gene>
<dbReference type="Gene3D" id="3.40.605.10">
    <property type="entry name" value="Aldehyde Dehydrogenase, Chain A, domain 1"/>
    <property type="match status" value="1"/>
</dbReference>
<dbReference type="Gene3D" id="3.40.309.10">
    <property type="entry name" value="Aldehyde Dehydrogenase, Chain A, domain 2"/>
    <property type="match status" value="1"/>
</dbReference>
<sequence>METKNYTLADVEPTYHPMIIDGEDARASSGETFTRLSPAHEVEVTSFPKGTGEDVDRAVTSARRALDHGWRQSTGAQRSKLLLKVADLIRRDAEQLALAETLETGKPITQSRNEVASTAELWEYAASLARNTQGDAHNALGPDTLALVVHEPIGVIGMITPWNFPLLIISQKLPFALAAGNTAVIKPSESTSATTVMLGQLVREAGFPAGVVNVVTGNRVVGSAIAEHPGIDMISFTGSTGVGKSIASIAGRDLKKVELELGGKNPQIITANADFNAAVDAGVFGGYFNVGQCCNSGSRLIVHRSIADEFSAAVVERACHMRVGDPLKSETLVGSLVNDAQLAVVERYVAEGREAGAHLLTGGGLLDAGLDGGRFYQPTVFTDVTASMSIATDEIFGPVLSVLPFDTLEEAISIANSTPFGLSAGIWSNDINEALTAARDLRAGTVWVNRWMDGYPEVPFGGYGQSGIGRELGRQALAEFSELKTIQLQVGTRSTRWVDAPDGPRR</sequence>
<evidence type="ECO:0000313" key="7">
    <source>
        <dbReference type="Proteomes" id="UP001163293"/>
    </source>
</evidence>
<dbReference type="InterPro" id="IPR016163">
    <property type="entry name" value="Ald_DH_C"/>
</dbReference>
<dbReference type="Proteomes" id="UP001163293">
    <property type="component" value="Chromosome"/>
</dbReference>
<organism evidence="6 7">
    <name type="scientific">Paenarthrobacter ureafaciens</name>
    <dbReference type="NCBI Taxonomy" id="37931"/>
    <lineage>
        <taxon>Bacteria</taxon>
        <taxon>Bacillati</taxon>
        <taxon>Actinomycetota</taxon>
        <taxon>Actinomycetes</taxon>
        <taxon>Micrococcales</taxon>
        <taxon>Micrococcaceae</taxon>
        <taxon>Paenarthrobacter</taxon>
    </lineage>
</organism>